<dbReference type="Gene3D" id="3.50.50.60">
    <property type="entry name" value="FAD/NAD(P)-binding domain"/>
    <property type="match status" value="1"/>
</dbReference>
<evidence type="ECO:0000256" key="4">
    <source>
        <dbReference type="ARBA" id="ARBA00023002"/>
    </source>
</evidence>
<dbReference type="GO" id="GO:0004497">
    <property type="term" value="F:monooxygenase activity"/>
    <property type="evidence" value="ECO:0007669"/>
    <property type="project" value="UniProtKB-KW"/>
</dbReference>
<dbReference type="GO" id="GO:0071949">
    <property type="term" value="F:FAD binding"/>
    <property type="evidence" value="ECO:0007669"/>
    <property type="project" value="InterPro"/>
</dbReference>
<evidence type="ECO:0000313" key="8">
    <source>
        <dbReference type="Proteomes" id="UP000616885"/>
    </source>
</evidence>
<evidence type="ECO:0000256" key="1">
    <source>
        <dbReference type="ARBA" id="ARBA00007992"/>
    </source>
</evidence>
<keyword evidence="5" id="KW-0503">Monooxygenase</keyword>
<evidence type="ECO:0000256" key="3">
    <source>
        <dbReference type="ARBA" id="ARBA00022827"/>
    </source>
</evidence>
<dbReference type="InterPro" id="IPR050493">
    <property type="entry name" value="FAD-dep_Monooxygenase_BioMet"/>
</dbReference>
<dbReference type="AlphaFoldDB" id="A0A8H7K389"/>
<name>A0A8H7K389_BIOOC</name>
<dbReference type="PANTHER" id="PTHR13789:SF236">
    <property type="entry name" value="MONOOXYGENASE, PUTATIVE (AFU_ORTHOLOGUE AFUA_6G12060)-RELATED"/>
    <property type="match status" value="1"/>
</dbReference>
<reference evidence="7" key="1">
    <citation type="submission" date="2020-10" db="EMBL/GenBank/DDBJ databases">
        <title>High-Quality Genome Resource of Clonostachys rosea strain S41 by Oxford Nanopore Long-Read Sequencing.</title>
        <authorList>
            <person name="Wang H."/>
        </authorList>
    </citation>
    <scope>NUCLEOTIDE SEQUENCE</scope>
    <source>
        <strain evidence="7">S41</strain>
    </source>
</reference>
<comment type="similarity">
    <text evidence="1">Belongs to the paxM FAD-dependent monooxygenase family.</text>
</comment>
<evidence type="ECO:0000259" key="6">
    <source>
        <dbReference type="Pfam" id="PF01494"/>
    </source>
</evidence>
<sequence>MAQKTSLSGITAIIIGAGYGGLSASIELALKGADVQVFESYPDMTKQGDVIQVPANATRLMSRWGDVLSETVKESALPTVLAIQNKDGKLLLDQQLHTEFGGFPNVYSHRGRIQKRMFDEAVKHRVRVSFGAAVTEVFEEGDSAGVIVGGIKYTADVVLASDGVHSRTRVYVTGAVERPKKSGFAVYRSWFPLSQLKNDPVTRSIYESKKDIFLIWIAENTHAILTTNRALQTATCFVTHKDHSDVVEDWNLPGDVQDMLACVEEWDPVLRHIIQSIPPECLIDYKLLWRDPVPKWVSNGGRVCLLGDAAHPHLATSGTGAAQAIEDAATIAVVLEKVGKQNIPIALKCYEKLRYERTSLTQRMGWETRHVWHQTDWNAVASNPEFLKLPQPAWLLGVDAVDYAEENIEAVKSHLLDGAPFQSKNVPPGHIHEDWNIEMMLSHEGKKVDEDFYKTRE</sequence>
<dbReference type="EMBL" id="JADCTT010000019">
    <property type="protein sequence ID" value="KAF9742758.1"/>
    <property type="molecule type" value="Genomic_DNA"/>
</dbReference>
<feature type="domain" description="FAD-binding" evidence="6">
    <location>
        <begin position="12"/>
        <end position="355"/>
    </location>
</feature>
<organism evidence="7 8">
    <name type="scientific">Bionectria ochroleuca</name>
    <name type="common">Gliocladium roseum</name>
    <dbReference type="NCBI Taxonomy" id="29856"/>
    <lineage>
        <taxon>Eukaryota</taxon>
        <taxon>Fungi</taxon>
        <taxon>Dikarya</taxon>
        <taxon>Ascomycota</taxon>
        <taxon>Pezizomycotina</taxon>
        <taxon>Sordariomycetes</taxon>
        <taxon>Hypocreomycetidae</taxon>
        <taxon>Hypocreales</taxon>
        <taxon>Bionectriaceae</taxon>
        <taxon>Clonostachys</taxon>
    </lineage>
</organism>
<protein>
    <recommendedName>
        <fullName evidence="6">FAD-binding domain-containing protein</fullName>
    </recommendedName>
</protein>
<proteinExistence type="inferred from homology"/>
<keyword evidence="4" id="KW-0560">Oxidoreductase</keyword>
<accession>A0A8H7K389</accession>
<dbReference type="Proteomes" id="UP000616885">
    <property type="component" value="Unassembled WGS sequence"/>
</dbReference>
<dbReference type="PRINTS" id="PR00420">
    <property type="entry name" value="RNGMNOXGNASE"/>
</dbReference>
<dbReference type="Pfam" id="PF01494">
    <property type="entry name" value="FAD_binding_3"/>
    <property type="match status" value="1"/>
</dbReference>
<dbReference type="InterPro" id="IPR002938">
    <property type="entry name" value="FAD-bd"/>
</dbReference>
<evidence type="ECO:0000313" key="7">
    <source>
        <dbReference type="EMBL" id="KAF9742758.1"/>
    </source>
</evidence>
<keyword evidence="3" id="KW-0274">FAD</keyword>
<gene>
    <name evidence="7" type="ORF">IM811_006940</name>
</gene>
<keyword evidence="2" id="KW-0285">Flavoprotein</keyword>
<evidence type="ECO:0000256" key="5">
    <source>
        <dbReference type="ARBA" id="ARBA00023033"/>
    </source>
</evidence>
<dbReference type="InterPro" id="IPR036188">
    <property type="entry name" value="FAD/NAD-bd_sf"/>
</dbReference>
<dbReference type="SUPFAM" id="SSF51905">
    <property type="entry name" value="FAD/NAD(P)-binding domain"/>
    <property type="match status" value="1"/>
</dbReference>
<dbReference type="PANTHER" id="PTHR13789">
    <property type="entry name" value="MONOOXYGENASE"/>
    <property type="match status" value="1"/>
</dbReference>
<dbReference type="SUPFAM" id="SSF54373">
    <property type="entry name" value="FAD-linked reductases, C-terminal domain"/>
    <property type="match status" value="1"/>
</dbReference>
<comment type="caution">
    <text evidence="7">The sequence shown here is derived from an EMBL/GenBank/DDBJ whole genome shotgun (WGS) entry which is preliminary data.</text>
</comment>
<evidence type="ECO:0000256" key="2">
    <source>
        <dbReference type="ARBA" id="ARBA00022630"/>
    </source>
</evidence>